<evidence type="ECO:0000313" key="2">
    <source>
        <dbReference type="EMBL" id="PSR55593.1"/>
    </source>
</evidence>
<organism evidence="2 3">
    <name type="scientific">Adhaeribacter arboris</name>
    <dbReference type="NCBI Taxonomy" id="2072846"/>
    <lineage>
        <taxon>Bacteria</taxon>
        <taxon>Pseudomonadati</taxon>
        <taxon>Bacteroidota</taxon>
        <taxon>Cytophagia</taxon>
        <taxon>Cytophagales</taxon>
        <taxon>Hymenobacteraceae</taxon>
        <taxon>Adhaeribacter</taxon>
    </lineage>
</organism>
<evidence type="ECO:0000259" key="1">
    <source>
        <dbReference type="PROSITE" id="PS51186"/>
    </source>
</evidence>
<dbReference type="PANTHER" id="PTHR43792">
    <property type="entry name" value="GNAT FAMILY, PUTATIVE (AFU_ORTHOLOGUE AFUA_3G00765)-RELATED-RELATED"/>
    <property type="match status" value="1"/>
</dbReference>
<comment type="caution">
    <text evidence="2">The sequence shown here is derived from an EMBL/GenBank/DDBJ whole genome shotgun (WGS) entry which is preliminary data.</text>
</comment>
<feature type="domain" description="N-acetyltransferase" evidence="1">
    <location>
        <begin position="37"/>
        <end position="174"/>
    </location>
</feature>
<dbReference type="InterPro" id="IPR016181">
    <property type="entry name" value="Acyl_CoA_acyltransferase"/>
</dbReference>
<dbReference type="Pfam" id="PF13302">
    <property type="entry name" value="Acetyltransf_3"/>
    <property type="match status" value="1"/>
</dbReference>
<dbReference type="EMBL" id="PYFT01000001">
    <property type="protein sequence ID" value="PSR55593.1"/>
    <property type="molecule type" value="Genomic_DNA"/>
</dbReference>
<dbReference type="PROSITE" id="PS51186">
    <property type="entry name" value="GNAT"/>
    <property type="match status" value="1"/>
</dbReference>
<accession>A0A2T2YJ99</accession>
<dbReference type="Proteomes" id="UP000240357">
    <property type="component" value="Unassembled WGS sequence"/>
</dbReference>
<dbReference type="AlphaFoldDB" id="A0A2T2YJ99"/>
<reference evidence="2 3" key="1">
    <citation type="submission" date="2018-03" db="EMBL/GenBank/DDBJ databases">
        <title>Adhaeribacter sp. HMF7605 Genome sequencing and assembly.</title>
        <authorList>
            <person name="Kang H."/>
            <person name="Kang J."/>
            <person name="Cha I."/>
            <person name="Kim H."/>
            <person name="Joh K."/>
        </authorList>
    </citation>
    <scope>NUCLEOTIDE SEQUENCE [LARGE SCALE GENOMIC DNA]</scope>
    <source>
        <strain evidence="2 3">HMF7605</strain>
    </source>
</reference>
<dbReference type="PANTHER" id="PTHR43792:SF13">
    <property type="entry name" value="ACETYLTRANSFERASE"/>
    <property type="match status" value="1"/>
</dbReference>
<gene>
    <name evidence="2" type="ORF">AHMF7605_19815</name>
</gene>
<proteinExistence type="predicted"/>
<name>A0A2T2YJ99_9BACT</name>
<evidence type="ECO:0000313" key="3">
    <source>
        <dbReference type="Proteomes" id="UP000240357"/>
    </source>
</evidence>
<dbReference type="GO" id="GO:0016747">
    <property type="term" value="F:acyltransferase activity, transferring groups other than amino-acyl groups"/>
    <property type="evidence" value="ECO:0007669"/>
    <property type="project" value="InterPro"/>
</dbReference>
<dbReference type="SUPFAM" id="SSF55729">
    <property type="entry name" value="Acyl-CoA N-acyltransferases (Nat)"/>
    <property type="match status" value="1"/>
</dbReference>
<protein>
    <recommendedName>
        <fullName evidence="1">N-acetyltransferase domain-containing protein</fullName>
    </recommendedName>
</protein>
<dbReference type="InterPro" id="IPR000182">
    <property type="entry name" value="GNAT_dom"/>
</dbReference>
<dbReference type="Gene3D" id="3.40.630.30">
    <property type="match status" value="1"/>
</dbReference>
<keyword evidence="3" id="KW-1185">Reference proteome</keyword>
<dbReference type="InterPro" id="IPR051531">
    <property type="entry name" value="N-acetyltransferase"/>
</dbReference>
<sequence>MFNITSNRLKLIPLSHNQLQLLAQSRSELDKALSLNPSEQEYDTTIAAEITDALENFWLPQTALHPQDYSWYTNWDIVLTERNVSIGGIGFTGLPDTDGKTMVGYGISQLHEGQGYATEALQCLLRWGFAHPKLKTVIATTPPENSKSHRVLLKNNFTKTGESSDMIYWELNRL</sequence>
<dbReference type="RefSeq" id="WP_106931773.1">
    <property type="nucleotide sequence ID" value="NZ_PYFT01000001.1"/>
</dbReference>
<dbReference type="OrthoDB" id="9811523at2"/>